<accession>A0A512NTD2</accession>
<reference evidence="1 2" key="1">
    <citation type="submission" date="2019-07" db="EMBL/GenBank/DDBJ databases">
        <title>Whole genome shotgun sequence of Reyranella soli NBRC 108950.</title>
        <authorList>
            <person name="Hosoyama A."/>
            <person name="Uohara A."/>
            <person name="Ohji S."/>
            <person name="Ichikawa N."/>
        </authorList>
    </citation>
    <scope>NUCLEOTIDE SEQUENCE [LARGE SCALE GENOMIC DNA]</scope>
    <source>
        <strain evidence="1 2">NBRC 108950</strain>
    </source>
</reference>
<dbReference type="EMBL" id="BKAJ01000355">
    <property type="protein sequence ID" value="GEP62199.1"/>
    <property type="molecule type" value="Genomic_DNA"/>
</dbReference>
<organism evidence="1 2">
    <name type="scientific">Reyranella soli</name>
    <dbReference type="NCBI Taxonomy" id="1230389"/>
    <lineage>
        <taxon>Bacteria</taxon>
        <taxon>Pseudomonadati</taxon>
        <taxon>Pseudomonadota</taxon>
        <taxon>Alphaproteobacteria</taxon>
        <taxon>Hyphomicrobiales</taxon>
        <taxon>Reyranellaceae</taxon>
        <taxon>Reyranella</taxon>
    </lineage>
</organism>
<gene>
    <name evidence="1" type="ORF">RSO01_93650</name>
</gene>
<evidence type="ECO:0000313" key="1">
    <source>
        <dbReference type="EMBL" id="GEP62199.1"/>
    </source>
</evidence>
<evidence type="ECO:0000313" key="2">
    <source>
        <dbReference type="Proteomes" id="UP000321058"/>
    </source>
</evidence>
<protein>
    <submittedName>
        <fullName evidence="1">Uncharacterized protein</fullName>
    </submittedName>
</protein>
<dbReference type="Proteomes" id="UP000321058">
    <property type="component" value="Unassembled WGS sequence"/>
</dbReference>
<name>A0A512NTD2_9HYPH</name>
<dbReference type="RefSeq" id="WP_147157466.1">
    <property type="nucleotide sequence ID" value="NZ_BKAJ01000355.1"/>
</dbReference>
<sequence>MNERYPEVSEVREGHRGVRTPALAVGKKATTGPGFYAAVVSCPHCQVVINVIAEPNAIAADVVRRLLTNKPMPAQTHVGNG</sequence>
<proteinExistence type="predicted"/>
<dbReference type="AlphaFoldDB" id="A0A512NTD2"/>
<keyword evidence="2" id="KW-1185">Reference proteome</keyword>
<comment type="caution">
    <text evidence="1">The sequence shown here is derived from an EMBL/GenBank/DDBJ whole genome shotgun (WGS) entry which is preliminary data.</text>
</comment>